<dbReference type="AlphaFoldDB" id="A9KSF6"/>
<protein>
    <submittedName>
        <fullName evidence="1">Uncharacterized protein</fullName>
    </submittedName>
</protein>
<reference evidence="2" key="1">
    <citation type="submission" date="2007-11" db="EMBL/GenBank/DDBJ databases">
        <title>Complete genome sequence of Clostridium phytofermentans ISDg.</title>
        <authorList>
            <person name="Leschine S.B."/>
            <person name="Warnick T.A."/>
            <person name="Blanchard J.L."/>
            <person name="Schnell D.J."/>
            <person name="Petit E.L."/>
            <person name="LaTouf W.G."/>
            <person name="Copeland A."/>
            <person name="Lucas S."/>
            <person name="Lapidus A."/>
            <person name="Barry K."/>
            <person name="Glavina del Rio T."/>
            <person name="Dalin E."/>
            <person name="Tice H."/>
            <person name="Pitluck S."/>
            <person name="Kiss H."/>
            <person name="Brettin T."/>
            <person name="Bruce D."/>
            <person name="Detter J.C."/>
            <person name="Han C."/>
            <person name="Kuske C."/>
            <person name="Schmutz J."/>
            <person name="Larimer F."/>
            <person name="Land M."/>
            <person name="Hauser L."/>
            <person name="Kyrpides N."/>
            <person name="Kim E.A."/>
            <person name="Richardson P."/>
        </authorList>
    </citation>
    <scope>NUCLEOTIDE SEQUENCE [LARGE SCALE GENOMIC DNA]</scope>
    <source>
        <strain evidence="2">ATCC 700394 / DSM 18823 / ISDg</strain>
    </source>
</reference>
<proteinExistence type="predicted"/>
<name>A9KSF6_LACP7</name>
<sequence length="88" mass="9862">MCAGCMQSHFTLISAKGIPAANADNPTPSKDNEVQIGFELNSYIKEDFPYTDVNFKIQSGKEEEKILIGSYLGDGFVLETFENREFFN</sequence>
<organism evidence="1 2">
    <name type="scientific">Lachnoclostridium phytofermentans (strain ATCC 700394 / DSM 18823 / ISDg)</name>
    <name type="common">Clostridium phytofermentans</name>
    <dbReference type="NCBI Taxonomy" id="357809"/>
    <lineage>
        <taxon>Bacteria</taxon>
        <taxon>Bacillati</taxon>
        <taxon>Bacillota</taxon>
        <taxon>Clostridia</taxon>
        <taxon>Lachnospirales</taxon>
        <taxon>Lachnospiraceae</taxon>
    </lineage>
</organism>
<dbReference type="STRING" id="357809.Cphy_3254"/>
<gene>
    <name evidence="1" type="ordered locus">Cphy_3254</name>
</gene>
<evidence type="ECO:0000313" key="1">
    <source>
        <dbReference type="EMBL" id="ABX43608.1"/>
    </source>
</evidence>
<accession>A9KSF6</accession>
<dbReference type="EMBL" id="CP000885">
    <property type="protein sequence ID" value="ABX43608.1"/>
    <property type="molecule type" value="Genomic_DNA"/>
</dbReference>
<keyword evidence="2" id="KW-1185">Reference proteome</keyword>
<dbReference type="Proteomes" id="UP000000370">
    <property type="component" value="Chromosome"/>
</dbReference>
<evidence type="ECO:0000313" key="2">
    <source>
        <dbReference type="Proteomes" id="UP000000370"/>
    </source>
</evidence>
<dbReference type="KEGG" id="cpy:Cphy_3254"/>
<dbReference type="HOGENOM" id="CLU_2463660_0_0_9"/>